<sequence>MGPPPKPDGQRRRRNATVAMTRLPAEGRQEPPPAYPLPRMTVKDDEGLAEVMAEREADLWAELWSTPQAVMWERTRATLTVARFVRFSVLAEGGNVKAATEARQLEDRLGLNPQAMLRLRWEVAPDEVAEQRQERSGRARKTARQRLKVVDSDAVAGS</sequence>
<organism evidence="2 3">
    <name type="scientific">Streptomyces thermolineatus</name>
    <dbReference type="NCBI Taxonomy" id="44033"/>
    <lineage>
        <taxon>Bacteria</taxon>
        <taxon>Bacillati</taxon>
        <taxon>Actinomycetota</taxon>
        <taxon>Actinomycetes</taxon>
        <taxon>Kitasatosporales</taxon>
        <taxon>Streptomycetaceae</taxon>
        <taxon>Streptomyces</taxon>
    </lineage>
</organism>
<protein>
    <recommendedName>
        <fullName evidence="4">Terminase small subunit</fullName>
    </recommendedName>
</protein>
<feature type="region of interest" description="Disordered" evidence="1">
    <location>
        <begin position="1"/>
        <end position="39"/>
    </location>
</feature>
<name>A0ABP5YPG0_9ACTN</name>
<dbReference type="InterPro" id="IPR057972">
    <property type="entry name" value="Terminase_7"/>
</dbReference>
<reference evidence="3" key="1">
    <citation type="journal article" date="2019" name="Int. J. Syst. Evol. Microbiol.">
        <title>The Global Catalogue of Microorganisms (GCM) 10K type strain sequencing project: providing services to taxonomists for standard genome sequencing and annotation.</title>
        <authorList>
            <consortium name="The Broad Institute Genomics Platform"/>
            <consortium name="The Broad Institute Genome Sequencing Center for Infectious Disease"/>
            <person name="Wu L."/>
            <person name="Ma J."/>
        </authorList>
    </citation>
    <scope>NUCLEOTIDE SEQUENCE [LARGE SCALE GENOMIC DNA]</scope>
    <source>
        <strain evidence="3">JCM 6307</strain>
    </source>
</reference>
<evidence type="ECO:0000256" key="1">
    <source>
        <dbReference type="SAM" id="MobiDB-lite"/>
    </source>
</evidence>
<evidence type="ECO:0000313" key="2">
    <source>
        <dbReference type="EMBL" id="GAA2484687.1"/>
    </source>
</evidence>
<accession>A0ABP5YPG0</accession>
<dbReference type="Pfam" id="PF25673">
    <property type="entry name" value="Terminase_7"/>
    <property type="match status" value="1"/>
</dbReference>
<evidence type="ECO:0008006" key="4">
    <source>
        <dbReference type="Google" id="ProtNLM"/>
    </source>
</evidence>
<evidence type="ECO:0000313" key="3">
    <source>
        <dbReference type="Proteomes" id="UP001501358"/>
    </source>
</evidence>
<dbReference type="Proteomes" id="UP001501358">
    <property type="component" value="Unassembled WGS sequence"/>
</dbReference>
<proteinExistence type="predicted"/>
<gene>
    <name evidence="2" type="ORF">GCM10010406_21180</name>
</gene>
<keyword evidence="3" id="KW-1185">Reference proteome</keyword>
<comment type="caution">
    <text evidence="2">The sequence shown here is derived from an EMBL/GenBank/DDBJ whole genome shotgun (WGS) entry which is preliminary data.</text>
</comment>
<dbReference type="EMBL" id="BAAATA010000009">
    <property type="protein sequence ID" value="GAA2484687.1"/>
    <property type="molecule type" value="Genomic_DNA"/>
</dbReference>